<sequence length="137" mass="14747">MLLDAPTHPRNQGAGGARFSHTTNVIGCRWCSSLLQVQAHKFRCCQILLWNQGPMLPMVSKALALPSTKVLMLPDAPAQPRACVAGGVQGYRMTKGPRCQTVILNGVGLGQYPNSSFGIGEGLVESFLYSGMPRQMC</sequence>
<proteinExistence type="predicted"/>
<protein>
    <submittedName>
        <fullName evidence="1">Uncharacterized protein</fullName>
    </submittedName>
</protein>
<evidence type="ECO:0000313" key="1">
    <source>
        <dbReference type="EMBL" id="PPS11551.1"/>
    </source>
</evidence>
<reference evidence="1 2" key="1">
    <citation type="submission" date="2015-01" db="EMBL/GenBank/DDBJ databases">
        <title>Genome of allotetraploid Gossypium barbadense reveals genomic plasticity and fiber elongation in cotton evolution.</title>
        <authorList>
            <person name="Chen X."/>
            <person name="Liu X."/>
            <person name="Zhao B."/>
            <person name="Zheng H."/>
            <person name="Hu Y."/>
            <person name="Lu G."/>
            <person name="Yang C."/>
            <person name="Chen J."/>
            <person name="Shan C."/>
            <person name="Zhang L."/>
            <person name="Zhou Y."/>
            <person name="Wang L."/>
            <person name="Guo W."/>
            <person name="Bai Y."/>
            <person name="Ruan J."/>
            <person name="Shangguan X."/>
            <person name="Mao Y."/>
            <person name="Jiang J."/>
            <person name="Zhu Y."/>
            <person name="Lei J."/>
            <person name="Kang H."/>
            <person name="Chen S."/>
            <person name="He X."/>
            <person name="Wang R."/>
            <person name="Wang Y."/>
            <person name="Chen J."/>
            <person name="Wang L."/>
            <person name="Yu S."/>
            <person name="Wang B."/>
            <person name="Wei J."/>
            <person name="Song S."/>
            <person name="Lu X."/>
            <person name="Gao Z."/>
            <person name="Gu W."/>
            <person name="Deng X."/>
            <person name="Ma D."/>
            <person name="Wang S."/>
            <person name="Liang W."/>
            <person name="Fang L."/>
            <person name="Cai C."/>
            <person name="Zhu X."/>
            <person name="Zhou B."/>
            <person name="Zhang Y."/>
            <person name="Chen Z."/>
            <person name="Xu S."/>
            <person name="Zhu R."/>
            <person name="Wang S."/>
            <person name="Zhang T."/>
            <person name="Zhao G."/>
        </authorList>
    </citation>
    <scope>NUCLEOTIDE SEQUENCE [LARGE SCALE GENOMIC DNA]</scope>
    <source>
        <strain evidence="2">cv. Xinhai21</strain>
        <tissue evidence="1">Leaf</tissue>
    </source>
</reference>
<accession>A0A2P5Y7M3</accession>
<organism evidence="1 2">
    <name type="scientific">Gossypium barbadense</name>
    <name type="common">Sea Island cotton</name>
    <name type="synonym">Hibiscus barbadensis</name>
    <dbReference type="NCBI Taxonomy" id="3634"/>
    <lineage>
        <taxon>Eukaryota</taxon>
        <taxon>Viridiplantae</taxon>
        <taxon>Streptophyta</taxon>
        <taxon>Embryophyta</taxon>
        <taxon>Tracheophyta</taxon>
        <taxon>Spermatophyta</taxon>
        <taxon>Magnoliopsida</taxon>
        <taxon>eudicotyledons</taxon>
        <taxon>Gunneridae</taxon>
        <taxon>Pentapetalae</taxon>
        <taxon>rosids</taxon>
        <taxon>malvids</taxon>
        <taxon>Malvales</taxon>
        <taxon>Malvaceae</taxon>
        <taxon>Malvoideae</taxon>
        <taxon>Gossypium</taxon>
    </lineage>
</organism>
<dbReference type="AlphaFoldDB" id="A0A2P5Y7M3"/>
<dbReference type="EMBL" id="KZ663572">
    <property type="protein sequence ID" value="PPS11551.1"/>
    <property type="molecule type" value="Genomic_DNA"/>
</dbReference>
<evidence type="ECO:0000313" key="2">
    <source>
        <dbReference type="Proteomes" id="UP000239757"/>
    </source>
</evidence>
<gene>
    <name evidence="1" type="ORF">GOBAR_AA09100</name>
</gene>
<dbReference type="Proteomes" id="UP000239757">
    <property type="component" value="Unassembled WGS sequence"/>
</dbReference>
<name>A0A2P5Y7M3_GOSBA</name>